<evidence type="ECO:0000313" key="12">
    <source>
        <dbReference type="EMBL" id="HFC91376.1"/>
    </source>
</evidence>
<reference evidence="12" key="1">
    <citation type="journal article" date="2020" name="mSystems">
        <title>Genome- and Community-Level Interaction Insights into Carbon Utilization and Element Cycling Functions of Hydrothermarchaeota in Hydrothermal Sediment.</title>
        <authorList>
            <person name="Zhou Z."/>
            <person name="Liu Y."/>
            <person name="Xu W."/>
            <person name="Pan J."/>
            <person name="Luo Z.H."/>
            <person name="Li M."/>
        </authorList>
    </citation>
    <scope>NUCLEOTIDE SEQUENCE [LARGE SCALE GENOMIC DNA]</scope>
    <source>
        <strain evidence="12">HyVt-493</strain>
    </source>
</reference>
<evidence type="ECO:0000256" key="11">
    <source>
        <dbReference type="SAM" id="SignalP"/>
    </source>
</evidence>
<sequence>MKLRNLILLGITSFSATAIWNMPATFAYQYLPLKNIQVNQLTGTIWNGEAKEIITKQLTLNNISWSVDLLRSMTSLALKSTLEIQDPDITFKGLAGFNISQTVSLDDAQFQTTGAFASKFQKLAKLSGDIKGTIKQFEMAKGELPVLDANCQWKQGELISPMRIRPAGDYSLTIKPSDKGLTANIGSSNAPLELSGDMKIDKEWKYKTNIKIKAANASGKGTMNIIKMTGIRLEKDGTAIIKQQGQLKAFY</sequence>
<keyword evidence="9" id="KW-0472">Membrane</keyword>
<evidence type="ECO:0000256" key="7">
    <source>
        <dbReference type="ARBA" id="ARBA00022692"/>
    </source>
</evidence>
<protein>
    <recommendedName>
        <fullName evidence="3">Type II secretion system protein N</fullName>
    </recommendedName>
    <alternativeName>
        <fullName evidence="10">General secretion pathway protein N</fullName>
    </alternativeName>
</protein>
<keyword evidence="8" id="KW-0653">Protein transport</keyword>
<dbReference type="Proteomes" id="UP000885750">
    <property type="component" value="Unassembled WGS sequence"/>
</dbReference>
<accession>A0A7V2T106</accession>
<evidence type="ECO:0000256" key="4">
    <source>
        <dbReference type="ARBA" id="ARBA00022448"/>
    </source>
</evidence>
<keyword evidence="4" id="KW-0813">Transport</keyword>
<evidence type="ECO:0000256" key="6">
    <source>
        <dbReference type="ARBA" id="ARBA00022519"/>
    </source>
</evidence>
<dbReference type="InterPro" id="IPR022792">
    <property type="entry name" value="T2SS_protein-GspN"/>
</dbReference>
<comment type="subcellular location">
    <subcellularLocation>
        <location evidence="1">Cell inner membrane</location>
    </subcellularLocation>
</comment>
<dbReference type="GO" id="GO:0005886">
    <property type="term" value="C:plasma membrane"/>
    <property type="evidence" value="ECO:0007669"/>
    <property type="project" value="UniProtKB-SubCell"/>
</dbReference>
<dbReference type="GO" id="GO:0015628">
    <property type="term" value="P:protein secretion by the type II secretion system"/>
    <property type="evidence" value="ECO:0007669"/>
    <property type="project" value="InterPro"/>
</dbReference>
<evidence type="ECO:0000256" key="5">
    <source>
        <dbReference type="ARBA" id="ARBA00022475"/>
    </source>
</evidence>
<dbReference type="Pfam" id="PF01203">
    <property type="entry name" value="T2SSN"/>
    <property type="match status" value="1"/>
</dbReference>
<proteinExistence type="inferred from homology"/>
<name>A0A7V2T106_LEUMU</name>
<evidence type="ECO:0000256" key="9">
    <source>
        <dbReference type="ARBA" id="ARBA00023136"/>
    </source>
</evidence>
<comment type="similarity">
    <text evidence="2">Belongs to the GSP N family.</text>
</comment>
<keyword evidence="6" id="KW-0997">Cell inner membrane</keyword>
<evidence type="ECO:0000256" key="3">
    <source>
        <dbReference type="ARBA" id="ARBA00021563"/>
    </source>
</evidence>
<keyword evidence="7" id="KW-0812">Transmembrane</keyword>
<dbReference type="GO" id="GO:0015627">
    <property type="term" value="C:type II protein secretion system complex"/>
    <property type="evidence" value="ECO:0007669"/>
    <property type="project" value="InterPro"/>
</dbReference>
<feature type="chain" id="PRO_5030684820" description="Type II secretion system protein N" evidence="11">
    <location>
        <begin position="19"/>
        <end position="251"/>
    </location>
</feature>
<evidence type="ECO:0000256" key="8">
    <source>
        <dbReference type="ARBA" id="ARBA00022927"/>
    </source>
</evidence>
<keyword evidence="5" id="KW-1003">Cell membrane</keyword>
<dbReference type="EMBL" id="DRMS01000041">
    <property type="protein sequence ID" value="HFC91376.1"/>
    <property type="molecule type" value="Genomic_DNA"/>
</dbReference>
<evidence type="ECO:0000256" key="1">
    <source>
        <dbReference type="ARBA" id="ARBA00004533"/>
    </source>
</evidence>
<feature type="signal peptide" evidence="11">
    <location>
        <begin position="1"/>
        <end position="18"/>
    </location>
</feature>
<evidence type="ECO:0000256" key="2">
    <source>
        <dbReference type="ARBA" id="ARBA00007208"/>
    </source>
</evidence>
<gene>
    <name evidence="12" type="ORF">ENJ51_01040</name>
</gene>
<dbReference type="AlphaFoldDB" id="A0A7V2T106"/>
<keyword evidence="11" id="KW-0732">Signal</keyword>
<comment type="caution">
    <text evidence="12">The sequence shown here is derived from an EMBL/GenBank/DDBJ whole genome shotgun (WGS) entry which is preliminary data.</text>
</comment>
<evidence type="ECO:0000256" key="10">
    <source>
        <dbReference type="ARBA" id="ARBA00030772"/>
    </source>
</evidence>
<organism evidence="12">
    <name type="scientific">Leucothrix mucor</name>
    <dbReference type="NCBI Taxonomy" id="45248"/>
    <lineage>
        <taxon>Bacteria</taxon>
        <taxon>Pseudomonadati</taxon>
        <taxon>Pseudomonadota</taxon>
        <taxon>Gammaproteobacteria</taxon>
        <taxon>Thiotrichales</taxon>
        <taxon>Thiotrichaceae</taxon>
        <taxon>Leucothrix</taxon>
    </lineage>
</organism>